<evidence type="ECO:0000313" key="3">
    <source>
        <dbReference type="Proteomes" id="UP000190814"/>
    </source>
</evidence>
<dbReference type="CDD" id="cd03408">
    <property type="entry name" value="SPFH_like_u1"/>
    <property type="match status" value="1"/>
</dbReference>
<accession>A0A1T4VWL3</accession>
<reference evidence="2 3" key="1">
    <citation type="submission" date="2017-02" db="EMBL/GenBank/DDBJ databases">
        <authorList>
            <person name="Peterson S.W."/>
        </authorList>
    </citation>
    <scope>NUCLEOTIDE SEQUENCE [LARGE SCALE GENOMIC DNA]</scope>
    <source>
        <strain evidence="2 3">ATCC 35992</strain>
    </source>
</reference>
<sequence length="411" mass="43759">MGLIKAALAATSTVLADQWKEYFICESIPDDTLIVKGEKKTSSKSSNKKGSDNIITNGSVISVAVGQCMLITDQGKVVEVCAEPGAFTWDASSEPSIFTGGLGEGLKETFKKLGKRLTFGGDTGNDQRVYFVNTKELTGNKFGTNGPISFRVVDNNIGLDIDMKLRINGVYSFRVKDPIVLFTNLAGNVPDEYKFEEIEHQCKTEFSDALQPAVAKLSAMGIRPNEVLAHLDELKDSINVELKDRWLETRGLWVENVSLNPIQLSEEDEKLLREAQRTGMYKNPTMAAAKLVDAQAEAMVGAANNESGAMTGFMGMGMAAGTAGMMNQAQGLYAQGAAQQQAQPAQPAAPQAAAGGATWTCSCGTANSGNFCTNCGSKKPEVAAVAFCPNCGTKLDTATPAKFCPNCGQSL</sequence>
<keyword evidence="3" id="KW-1185">Reference proteome</keyword>
<dbReference type="GO" id="GO:0008233">
    <property type="term" value="F:peptidase activity"/>
    <property type="evidence" value="ECO:0007669"/>
    <property type="project" value="UniProtKB-KW"/>
</dbReference>
<name>A0A1T4VWL3_9FIRM</name>
<keyword evidence="2" id="KW-0378">Hydrolase</keyword>
<dbReference type="PANTHER" id="PTHR37826:SF2">
    <property type="entry name" value="ZINC-RIBBON DOMAIN-CONTAINING PROTEIN"/>
    <property type="match status" value="1"/>
</dbReference>
<dbReference type="GO" id="GO:0006508">
    <property type="term" value="P:proteolysis"/>
    <property type="evidence" value="ECO:0007669"/>
    <property type="project" value="UniProtKB-KW"/>
</dbReference>
<gene>
    <name evidence="2" type="ORF">SAMN02745111_01829</name>
</gene>
<evidence type="ECO:0000259" key="1">
    <source>
        <dbReference type="Pfam" id="PF13421"/>
    </source>
</evidence>
<protein>
    <submittedName>
        <fullName evidence="2">Membrane protease subunit, stomatin/prohibitin family, contains C-terminal Zn-ribbon domain</fullName>
    </submittedName>
</protein>
<evidence type="ECO:0000313" key="2">
    <source>
        <dbReference type="EMBL" id="SKA69374.1"/>
    </source>
</evidence>
<dbReference type="Pfam" id="PF13421">
    <property type="entry name" value="Band_7_1"/>
    <property type="match status" value="1"/>
</dbReference>
<dbReference type="RefSeq" id="WP_078766678.1">
    <property type="nucleotide sequence ID" value="NZ_FUXZ01000011.1"/>
</dbReference>
<dbReference type="STRING" id="39495.SAMN02745111_01829"/>
<dbReference type="OrthoDB" id="9764015at2"/>
<feature type="domain" description="SPFH" evidence="1">
    <location>
        <begin position="52"/>
        <end position="277"/>
    </location>
</feature>
<organism evidence="2 3">
    <name type="scientific">Eubacterium uniforme</name>
    <dbReference type="NCBI Taxonomy" id="39495"/>
    <lineage>
        <taxon>Bacteria</taxon>
        <taxon>Bacillati</taxon>
        <taxon>Bacillota</taxon>
        <taxon>Clostridia</taxon>
        <taxon>Eubacteriales</taxon>
        <taxon>Eubacteriaceae</taxon>
        <taxon>Eubacterium</taxon>
    </lineage>
</organism>
<dbReference type="PANTHER" id="PTHR37826">
    <property type="entry name" value="FLOTILLIN BAND_7_5 DOMAIN PROTEIN"/>
    <property type="match status" value="1"/>
</dbReference>
<dbReference type="AlphaFoldDB" id="A0A1T4VWL3"/>
<dbReference type="EMBL" id="FUXZ01000011">
    <property type="protein sequence ID" value="SKA69374.1"/>
    <property type="molecule type" value="Genomic_DNA"/>
</dbReference>
<dbReference type="Proteomes" id="UP000190814">
    <property type="component" value="Unassembled WGS sequence"/>
</dbReference>
<proteinExistence type="predicted"/>
<dbReference type="InterPro" id="IPR033880">
    <property type="entry name" value="SPFH_YdjI"/>
</dbReference>
<keyword evidence="2" id="KW-0645">Protease</keyword>